<dbReference type="PANTHER" id="PTHR42648">
    <property type="entry name" value="TRANSPOSASE, PUTATIVE-RELATED"/>
    <property type="match status" value="1"/>
</dbReference>
<protein>
    <recommendedName>
        <fullName evidence="3">Integrase catalytic domain-containing protein</fullName>
    </recommendedName>
</protein>
<dbReference type="InterPro" id="IPR039537">
    <property type="entry name" value="Retrotran_Ty1/copia-like"/>
</dbReference>
<name>A0A371HAA4_MUCPR</name>
<reference evidence="1" key="1">
    <citation type="submission" date="2018-05" db="EMBL/GenBank/DDBJ databases">
        <title>Draft genome of Mucuna pruriens seed.</title>
        <authorList>
            <person name="Nnadi N.E."/>
            <person name="Vos R."/>
            <person name="Hasami M.H."/>
            <person name="Devisetty U.K."/>
            <person name="Aguiy J.C."/>
        </authorList>
    </citation>
    <scope>NUCLEOTIDE SEQUENCE [LARGE SCALE GENOMIC DNA]</scope>
    <source>
        <strain evidence="1">JCA_2017</strain>
    </source>
</reference>
<dbReference type="InterPro" id="IPR036397">
    <property type="entry name" value="RNaseH_sf"/>
</dbReference>
<organism evidence="1 2">
    <name type="scientific">Mucuna pruriens</name>
    <name type="common">Velvet bean</name>
    <name type="synonym">Dolichos pruriens</name>
    <dbReference type="NCBI Taxonomy" id="157652"/>
    <lineage>
        <taxon>Eukaryota</taxon>
        <taxon>Viridiplantae</taxon>
        <taxon>Streptophyta</taxon>
        <taxon>Embryophyta</taxon>
        <taxon>Tracheophyta</taxon>
        <taxon>Spermatophyta</taxon>
        <taxon>Magnoliopsida</taxon>
        <taxon>eudicotyledons</taxon>
        <taxon>Gunneridae</taxon>
        <taxon>Pentapetalae</taxon>
        <taxon>rosids</taxon>
        <taxon>fabids</taxon>
        <taxon>Fabales</taxon>
        <taxon>Fabaceae</taxon>
        <taxon>Papilionoideae</taxon>
        <taxon>50 kb inversion clade</taxon>
        <taxon>NPAAA clade</taxon>
        <taxon>indigoferoid/millettioid clade</taxon>
        <taxon>Phaseoleae</taxon>
        <taxon>Mucuna</taxon>
    </lineage>
</organism>
<dbReference type="PANTHER" id="PTHR42648:SF31">
    <property type="entry name" value="RNA-DIRECTED DNA POLYMERASE"/>
    <property type="match status" value="1"/>
</dbReference>
<dbReference type="OrthoDB" id="5544992at2759"/>
<sequence length="394" mass="45661">MYRNGNFMHHKNLSSINRIKFSKEDYFKISYILQEIHSIKQGEKFVSKFYTELKILWEELEALRHILDCICATKCNCVLVKSVKHYAESKQVICLLKGLGEVYGIVRTQILMMEPLPSIGKWHNKKGNLGGNYILEFNFNIIFDANTLKMIRLAELKNGLYHIKEPEELILLHSLFFVFLLHPSNKVLDQQTKLPFSSSLIVTSCAFELIHMDILGPLSIPLIQGHKYFLTVDMPEFYGQFGINHQTYCIDTPWQNSIIERKHRHILNVAQSILFHACLPNICWSYAVTRAVHLFNSLEPKVIVGTRSIQSFKVLMIFILIIDNLKSVSVSIHPMDISIVSTVPAAKIENILFVLRIRYQAVSSMKWVHAMKVELKTFKTNNTWHITEFQKYEG</sequence>
<accession>A0A371HAA4</accession>
<dbReference type="Gene3D" id="3.30.420.10">
    <property type="entry name" value="Ribonuclease H-like superfamily/Ribonuclease H"/>
    <property type="match status" value="1"/>
</dbReference>
<dbReference type="EMBL" id="QJKJ01003149">
    <property type="protein sequence ID" value="RDX99742.1"/>
    <property type="molecule type" value="Genomic_DNA"/>
</dbReference>
<evidence type="ECO:0000313" key="2">
    <source>
        <dbReference type="Proteomes" id="UP000257109"/>
    </source>
</evidence>
<evidence type="ECO:0000313" key="1">
    <source>
        <dbReference type="EMBL" id="RDX99742.1"/>
    </source>
</evidence>
<dbReference type="Proteomes" id="UP000257109">
    <property type="component" value="Unassembled WGS sequence"/>
</dbReference>
<keyword evidence="2" id="KW-1185">Reference proteome</keyword>
<evidence type="ECO:0008006" key="3">
    <source>
        <dbReference type="Google" id="ProtNLM"/>
    </source>
</evidence>
<comment type="caution">
    <text evidence="1">The sequence shown here is derived from an EMBL/GenBank/DDBJ whole genome shotgun (WGS) entry which is preliminary data.</text>
</comment>
<dbReference type="GO" id="GO:0003676">
    <property type="term" value="F:nucleic acid binding"/>
    <property type="evidence" value="ECO:0007669"/>
    <property type="project" value="InterPro"/>
</dbReference>
<dbReference type="InterPro" id="IPR012337">
    <property type="entry name" value="RNaseH-like_sf"/>
</dbReference>
<proteinExistence type="predicted"/>
<dbReference type="AlphaFoldDB" id="A0A371HAA4"/>
<gene>
    <name evidence="1" type="ORF">CR513_17170</name>
</gene>
<dbReference type="SUPFAM" id="SSF53098">
    <property type="entry name" value="Ribonuclease H-like"/>
    <property type="match status" value="1"/>
</dbReference>
<feature type="non-terminal residue" evidence="1">
    <location>
        <position position="1"/>
    </location>
</feature>